<organism evidence="1 2">
    <name type="scientific">Claviceps pusilla</name>
    <dbReference type="NCBI Taxonomy" id="123648"/>
    <lineage>
        <taxon>Eukaryota</taxon>
        <taxon>Fungi</taxon>
        <taxon>Dikarya</taxon>
        <taxon>Ascomycota</taxon>
        <taxon>Pezizomycotina</taxon>
        <taxon>Sordariomycetes</taxon>
        <taxon>Hypocreomycetidae</taxon>
        <taxon>Hypocreales</taxon>
        <taxon>Clavicipitaceae</taxon>
        <taxon>Claviceps</taxon>
    </lineage>
</organism>
<dbReference type="AlphaFoldDB" id="A0A9P7N5F1"/>
<reference evidence="1" key="1">
    <citation type="journal article" date="2020" name="bioRxiv">
        <title>Whole genome comparisons of ergot fungi reveals the divergence and evolution of species within the genus Claviceps are the result of varying mechanisms driving genome evolution and host range expansion.</title>
        <authorList>
            <person name="Wyka S.A."/>
            <person name="Mondo S.J."/>
            <person name="Liu M."/>
            <person name="Dettman J."/>
            <person name="Nalam V."/>
            <person name="Broders K.D."/>
        </authorList>
    </citation>
    <scope>NUCLEOTIDE SEQUENCE</scope>
    <source>
        <strain evidence="1">CCC 602</strain>
    </source>
</reference>
<proteinExistence type="predicted"/>
<evidence type="ECO:0000313" key="2">
    <source>
        <dbReference type="Proteomes" id="UP000748025"/>
    </source>
</evidence>
<feature type="non-terminal residue" evidence="1">
    <location>
        <position position="1"/>
    </location>
</feature>
<gene>
    <name evidence="1" type="ORF">E4U43_004968</name>
</gene>
<name>A0A9P7N5F1_9HYPO</name>
<dbReference type="EMBL" id="SRPW01003232">
    <property type="protein sequence ID" value="KAG5987724.1"/>
    <property type="molecule type" value="Genomic_DNA"/>
</dbReference>
<evidence type="ECO:0000313" key="1">
    <source>
        <dbReference type="EMBL" id="KAG5987724.1"/>
    </source>
</evidence>
<protein>
    <submittedName>
        <fullName evidence="1">Uncharacterized protein</fullName>
    </submittedName>
</protein>
<comment type="caution">
    <text evidence="1">The sequence shown here is derived from an EMBL/GenBank/DDBJ whole genome shotgun (WGS) entry which is preliminary data.</text>
</comment>
<sequence>LSPSSPGKRSPTAVQAVYTASLGLAQWAQPARTAFGWKCPDGTKVQIADGDQYTVFPGSSMTYIRALCQKDRHKISELQCTPGSPGALSLFCPDNQILIYVIVPPKA</sequence>
<accession>A0A9P7N5F1</accession>
<keyword evidence="2" id="KW-1185">Reference proteome</keyword>
<dbReference type="Proteomes" id="UP000748025">
    <property type="component" value="Unassembled WGS sequence"/>
</dbReference>